<dbReference type="EC" id="2.7.13.3" evidence="3"/>
<dbReference type="GO" id="GO:0005886">
    <property type="term" value="C:plasma membrane"/>
    <property type="evidence" value="ECO:0007669"/>
    <property type="project" value="TreeGrafter"/>
</dbReference>
<evidence type="ECO:0000256" key="1">
    <source>
        <dbReference type="ARBA" id="ARBA00000085"/>
    </source>
</evidence>
<evidence type="ECO:0000256" key="11">
    <source>
        <dbReference type="SAM" id="Phobius"/>
    </source>
</evidence>
<dbReference type="GO" id="GO:0004673">
    <property type="term" value="F:protein histidine kinase activity"/>
    <property type="evidence" value="ECO:0007669"/>
    <property type="project" value="UniProtKB-EC"/>
</dbReference>
<organism evidence="14 15">
    <name type="scientific">Candidatus Propionivibrio dominans</name>
    <dbReference type="NCBI Taxonomy" id="2954373"/>
    <lineage>
        <taxon>Bacteria</taxon>
        <taxon>Pseudomonadati</taxon>
        <taxon>Pseudomonadota</taxon>
        <taxon>Betaproteobacteria</taxon>
        <taxon>Rhodocyclales</taxon>
        <taxon>Rhodocyclaceae</taxon>
        <taxon>Propionivibrio</taxon>
    </lineage>
</organism>
<dbReference type="InterPro" id="IPR005467">
    <property type="entry name" value="His_kinase_dom"/>
</dbReference>
<dbReference type="PROSITE" id="PS50885">
    <property type="entry name" value="HAMP"/>
    <property type="match status" value="1"/>
</dbReference>
<sequence length="476" mass="51250">MIAAGTKQPSTALRGSLRLRLLLGTLVWIAVSIVAAGWALGSLFSQHVAMQFHAELNTHLDQLAAHLVLDRAGQPLLPVAQSDPRFSKPYSGIYWQIDRIGPSPNAALGLLRSRSLWDEVLRLPADTLQDGEVHQHSVPGPGNARLGVVERVVTIVDAADRPGQSFRLLVAGDEQQMHEPVENFKGMLWLALGMLGFGLALAVVFQVLVGLAPLRRLHGALAAVRNGSTQKLEGRFPGEVQPLVEEFNSVLTQNAEVIERARTQAGNLAHALKTPLSVIANAASGKSGGLEQLVTAQVAVARKQIDYHLRRSRAAASVRVPGARSAVLPVLDGLLRVMRRIHVERNLEIVVHPLSLPTVFRGEEQDVQEMLGNLLDNACKWAVRRIEVSLAVSGGELLITIDDDGHGIAEGERERVLSRGERADEQVPGSGLGLAIVDDLARLYGGRVELAESPLGGLRVVLVLPAADEPADRDTL</sequence>
<evidence type="ECO:0000259" key="12">
    <source>
        <dbReference type="PROSITE" id="PS50109"/>
    </source>
</evidence>
<dbReference type="InterPro" id="IPR003594">
    <property type="entry name" value="HATPase_dom"/>
</dbReference>
<reference evidence="14" key="1">
    <citation type="submission" date="2020-10" db="EMBL/GenBank/DDBJ databases">
        <title>Connecting structure to function with the recovery of over 1000 high-quality activated sludge metagenome-assembled genomes encoding full-length rRNA genes using long-read sequencing.</title>
        <authorList>
            <person name="Singleton C.M."/>
            <person name="Petriglieri F."/>
            <person name="Kristensen J.M."/>
            <person name="Kirkegaard R.H."/>
            <person name="Michaelsen T.Y."/>
            <person name="Andersen M.H."/>
            <person name="Karst S.M."/>
            <person name="Dueholm M.S."/>
            <person name="Nielsen P.H."/>
            <person name="Albertsen M."/>
        </authorList>
    </citation>
    <scope>NUCLEOTIDE SEQUENCE</scope>
    <source>
        <strain evidence="14">EsbW_18-Q3-R4-48_MAXAC.044</strain>
    </source>
</reference>
<feature type="domain" description="Histidine kinase" evidence="12">
    <location>
        <begin position="267"/>
        <end position="468"/>
    </location>
</feature>
<dbReference type="Pfam" id="PF02518">
    <property type="entry name" value="HATPase_c"/>
    <property type="match status" value="1"/>
</dbReference>
<evidence type="ECO:0000256" key="2">
    <source>
        <dbReference type="ARBA" id="ARBA00004370"/>
    </source>
</evidence>
<keyword evidence="10 11" id="KW-0472">Membrane</keyword>
<evidence type="ECO:0000313" key="14">
    <source>
        <dbReference type="EMBL" id="MBK7425203.1"/>
    </source>
</evidence>
<evidence type="ECO:0000256" key="4">
    <source>
        <dbReference type="ARBA" id="ARBA00022553"/>
    </source>
</evidence>
<evidence type="ECO:0000256" key="3">
    <source>
        <dbReference type="ARBA" id="ARBA00012438"/>
    </source>
</evidence>
<feature type="transmembrane region" description="Helical" evidence="11">
    <location>
        <begin position="21"/>
        <end position="40"/>
    </location>
</feature>
<proteinExistence type="predicted"/>
<dbReference type="SMART" id="SM00387">
    <property type="entry name" value="HATPase_c"/>
    <property type="match status" value="1"/>
</dbReference>
<evidence type="ECO:0000256" key="7">
    <source>
        <dbReference type="ARBA" id="ARBA00022777"/>
    </source>
</evidence>
<dbReference type="EMBL" id="JADJNC010000064">
    <property type="protein sequence ID" value="MBK7425203.1"/>
    <property type="molecule type" value="Genomic_DNA"/>
</dbReference>
<dbReference type="PANTHER" id="PTHR45436">
    <property type="entry name" value="SENSOR HISTIDINE KINASE YKOH"/>
    <property type="match status" value="1"/>
</dbReference>
<evidence type="ECO:0000256" key="10">
    <source>
        <dbReference type="ARBA" id="ARBA00023136"/>
    </source>
</evidence>
<evidence type="ECO:0000256" key="8">
    <source>
        <dbReference type="ARBA" id="ARBA00022989"/>
    </source>
</evidence>
<gene>
    <name evidence="14" type="ORF">IPJ48_20185</name>
</gene>
<keyword evidence="8 11" id="KW-1133">Transmembrane helix</keyword>
<feature type="transmembrane region" description="Helical" evidence="11">
    <location>
        <begin position="187"/>
        <end position="211"/>
    </location>
</feature>
<evidence type="ECO:0000259" key="13">
    <source>
        <dbReference type="PROSITE" id="PS50885"/>
    </source>
</evidence>
<evidence type="ECO:0000313" key="15">
    <source>
        <dbReference type="Proteomes" id="UP000886602"/>
    </source>
</evidence>
<keyword evidence="9" id="KW-0902">Two-component regulatory system</keyword>
<keyword evidence="7 14" id="KW-0418">Kinase</keyword>
<comment type="subcellular location">
    <subcellularLocation>
        <location evidence="2">Membrane</location>
    </subcellularLocation>
</comment>
<dbReference type="AlphaFoldDB" id="A0A9D7FFV7"/>
<dbReference type="SUPFAM" id="SSF55874">
    <property type="entry name" value="ATPase domain of HSP90 chaperone/DNA topoisomerase II/histidine kinase"/>
    <property type="match status" value="1"/>
</dbReference>
<dbReference type="InterPro" id="IPR036890">
    <property type="entry name" value="HATPase_C_sf"/>
</dbReference>
<dbReference type="GO" id="GO:0000160">
    <property type="term" value="P:phosphorelay signal transduction system"/>
    <property type="evidence" value="ECO:0007669"/>
    <property type="project" value="UniProtKB-KW"/>
</dbReference>
<keyword evidence="5" id="KW-0808">Transferase</keyword>
<dbReference type="PANTHER" id="PTHR45436:SF5">
    <property type="entry name" value="SENSOR HISTIDINE KINASE TRCS"/>
    <property type="match status" value="1"/>
</dbReference>
<dbReference type="InterPro" id="IPR003660">
    <property type="entry name" value="HAMP_dom"/>
</dbReference>
<keyword evidence="6 11" id="KW-0812">Transmembrane</keyword>
<dbReference type="PRINTS" id="PR00344">
    <property type="entry name" value="BCTRLSENSOR"/>
</dbReference>
<dbReference type="InterPro" id="IPR050428">
    <property type="entry name" value="TCS_sensor_his_kinase"/>
</dbReference>
<evidence type="ECO:0000256" key="6">
    <source>
        <dbReference type="ARBA" id="ARBA00022692"/>
    </source>
</evidence>
<comment type="caution">
    <text evidence="14">The sequence shown here is derived from an EMBL/GenBank/DDBJ whole genome shotgun (WGS) entry which is preliminary data.</text>
</comment>
<comment type="catalytic activity">
    <reaction evidence="1">
        <text>ATP + protein L-histidine = ADP + protein N-phospho-L-histidine.</text>
        <dbReference type="EC" id="2.7.13.3"/>
    </reaction>
</comment>
<name>A0A9D7FFV7_9RHOO</name>
<dbReference type="Proteomes" id="UP000886602">
    <property type="component" value="Unassembled WGS sequence"/>
</dbReference>
<feature type="domain" description="HAMP" evidence="13">
    <location>
        <begin position="208"/>
        <end position="259"/>
    </location>
</feature>
<dbReference type="Gene3D" id="1.10.287.130">
    <property type="match status" value="1"/>
</dbReference>
<dbReference type="Gene3D" id="3.30.565.10">
    <property type="entry name" value="Histidine kinase-like ATPase, C-terminal domain"/>
    <property type="match status" value="1"/>
</dbReference>
<accession>A0A9D7FFV7</accession>
<evidence type="ECO:0000256" key="9">
    <source>
        <dbReference type="ARBA" id="ARBA00023012"/>
    </source>
</evidence>
<keyword evidence="4" id="KW-0597">Phosphoprotein</keyword>
<protein>
    <recommendedName>
        <fullName evidence="3">histidine kinase</fullName>
        <ecNumber evidence="3">2.7.13.3</ecNumber>
    </recommendedName>
</protein>
<dbReference type="PROSITE" id="PS50109">
    <property type="entry name" value="HIS_KIN"/>
    <property type="match status" value="1"/>
</dbReference>
<dbReference type="InterPro" id="IPR004358">
    <property type="entry name" value="Sig_transdc_His_kin-like_C"/>
</dbReference>
<evidence type="ECO:0000256" key="5">
    <source>
        <dbReference type="ARBA" id="ARBA00022679"/>
    </source>
</evidence>